<dbReference type="Proteomes" id="UP000645257">
    <property type="component" value="Unassembled WGS sequence"/>
</dbReference>
<protein>
    <submittedName>
        <fullName evidence="4">N-acetyltransferase GCN5</fullName>
    </submittedName>
</protein>
<feature type="domain" description="N-acetyltransferase" evidence="3">
    <location>
        <begin position="4"/>
        <end position="154"/>
    </location>
</feature>
<keyword evidence="5" id="KW-1185">Reference proteome</keyword>
<evidence type="ECO:0000256" key="1">
    <source>
        <dbReference type="ARBA" id="ARBA00022679"/>
    </source>
</evidence>
<dbReference type="GO" id="GO:0016747">
    <property type="term" value="F:acyltransferase activity, transferring groups other than amino-acyl groups"/>
    <property type="evidence" value="ECO:0007669"/>
    <property type="project" value="InterPro"/>
</dbReference>
<dbReference type="InterPro" id="IPR050832">
    <property type="entry name" value="Bact_Acetyltransf"/>
</dbReference>
<comment type="caution">
    <text evidence="4">The sequence shown here is derived from an EMBL/GenBank/DDBJ whole genome shotgun (WGS) entry which is preliminary data.</text>
</comment>
<name>A0A918UBY0_9NEIS</name>
<sequence length="170" mass="18924">MNDYRIEPATARHVPHLPAIERAAATLLAGYAPAAALENGLTAGEFARAREEQRLWIALNGDTPVGFALVEHFAPKHVHLAEMDVHPDHGRRGVGRQLLTHVLAALGDSGVITLTTFRDPPWNRPFYASLGFEEWPETRWNAPLRACVEREEAHGLARRTRIIMGRALPF</sequence>
<evidence type="ECO:0000256" key="2">
    <source>
        <dbReference type="ARBA" id="ARBA00023315"/>
    </source>
</evidence>
<dbReference type="EMBL" id="BMYX01000026">
    <property type="protein sequence ID" value="GGY28333.1"/>
    <property type="molecule type" value="Genomic_DNA"/>
</dbReference>
<keyword evidence="2" id="KW-0012">Acyltransferase</keyword>
<dbReference type="PANTHER" id="PTHR43877">
    <property type="entry name" value="AMINOALKYLPHOSPHONATE N-ACETYLTRANSFERASE-RELATED-RELATED"/>
    <property type="match status" value="1"/>
</dbReference>
<dbReference type="InterPro" id="IPR016181">
    <property type="entry name" value="Acyl_CoA_acyltransferase"/>
</dbReference>
<reference evidence="4" key="1">
    <citation type="journal article" date="2014" name="Int. J. Syst. Evol. Microbiol.">
        <title>Complete genome sequence of Corynebacterium casei LMG S-19264T (=DSM 44701T), isolated from a smear-ripened cheese.</title>
        <authorList>
            <consortium name="US DOE Joint Genome Institute (JGI-PGF)"/>
            <person name="Walter F."/>
            <person name="Albersmeier A."/>
            <person name="Kalinowski J."/>
            <person name="Ruckert C."/>
        </authorList>
    </citation>
    <scope>NUCLEOTIDE SEQUENCE</scope>
    <source>
        <strain evidence="4">KCTC 32182</strain>
    </source>
</reference>
<accession>A0A918UBY0</accession>
<dbReference type="Gene3D" id="3.40.630.30">
    <property type="match status" value="1"/>
</dbReference>
<reference evidence="4" key="2">
    <citation type="submission" date="2020-09" db="EMBL/GenBank/DDBJ databases">
        <authorList>
            <person name="Sun Q."/>
            <person name="Kim S."/>
        </authorList>
    </citation>
    <scope>NUCLEOTIDE SEQUENCE</scope>
    <source>
        <strain evidence="4">KCTC 32182</strain>
    </source>
</reference>
<keyword evidence="1" id="KW-0808">Transferase</keyword>
<evidence type="ECO:0000259" key="3">
    <source>
        <dbReference type="PROSITE" id="PS51186"/>
    </source>
</evidence>
<dbReference type="Pfam" id="PF13508">
    <property type="entry name" value="Acetyltransf_7"/>
    <property type="match status" value="1"/>
</dbReference>
<dbReference type="AlphaFoldDB" id="A0A918UBY0"/>
<proteinExistence type="predicted"/>
<dbReference type="CDD" id="cd04301">
    <property type="entry name" value="NAT_SF"/>
    <property type="match status" value="1"/>
</dbReference>
<evidence type="ECO:0000313" key="5">
    <source>
        <dbReference type="Proteomes" id="UP000645257"/>
    </source>
</evidence>
<dbReference type="SUPFAM" id="SSF55729">
    <property type="entry name" value="Acyl-CoA N-acyltransferases (Nat)"/>
    <property type="match status" value="1"/>
</dbReference>
<dbReference type="InterPro" id="IPR000182">
    <property type="entry name" value="GNAT_dom"/>
</dbReference>
<dbReference type="PROSITE" id="PS51186">
    <property type="entry name" value="GNAT"/>
    <property type="match status" value="1"/>
</dbReference>
<organism evidence="4 5">
    <name type="scientific">Paludibacterium paludis</name>
    <dbReference type="NCBI Taxonomy" id="1225769"/>
    <lineage>
        <taxon>Bacteria</taxon>
        <taxon>Pseudomonadati</taxon>
        <taxon>Pseudomonadota</taxon>
        <taxon>Betaproteobacteria</taxon>
        <taxon>Neisseriales</taxon>
        <taxon>Chromobacteriaceae</taxon>
        <taxon>Paludibacterium</taxon>
    </lineage>
</organism>
<dbReference type="RefSeq" id="WP_189536660.1">
    <property type="nucleotide sequence ID" value="NZ_BMYX01000026.1"/>
</dbReference>
<gene>
    <name evidence="4" type="ORF">GCM10011289_34470</name>
</gene>
<evidence type="ECO:0000313" key="4">
    <source>
        <dbReference type="EMBL" id="GGY28333.1"/>
    </source>
</evidence>